<evidence type="ECO:0000313" key="2">
    <source>
        <dbReference type="EMBL" id="MBC3211409.1"/>
    </source>
</evidence>
<dbReference type="EMBL" id="JACNYO010000003">
    <property type="protein sequence ID" value="MBC3211409.1"/>
    <property type="molecule type" value="Genomic_DNA"/>
</dbReference>
<gene>
    <name evidence="2" type="ORF">H8J20_04580</name>
</gene>
<feature type="compositionally biased region" description="Basic and acidic residues" evidence="1">
    <location>
        <begin position="63"/>
        <end position="86"/>
    </location>
</feature>
<name>A0AAW3WL11_SERFO</name>
<proteinExistence type="predicted"/>
<sequence>MKLSPYMLNANQAAKFEKAGQLQLASTFWRQASAVAVKPINQDWAEVRADRCDKSRTLDARSDAWAKKTKERQQRAEVTKANKRTAEALGSHINKTTSGEIKHG</sequence>
<evidence type="ECO:0000256" key="1">
    <source>
        <dbReference type="SAM" id="MobiDB-lite"/>
    </source>
</evidence>
<organism evidence="2 3">
    <name type="scientific">Serratia fonticola</name>
    <dbReference type="NCBI Taxonomy" id="47917"/>
    <lineage>
        <taxon>Bacteria</taxon>
        <taxon>Pseudomonadati</taxon>
        <taxon>Pseudomonadota</taxon>
        <taxon>Gammaproteobacteria</taxon>
        <taxon>Enterobacterales</taxon>
        <taxon>Yersiniaceae</taxon>
        <taxon>Serratia</taxon>
    </lineage>
</organism>
<feature type="region of interest" description="Disordered" evidence="1">
    <location>
        <begin position="63"/>
        <end position="104"/>
    </location>
</feature>
<dbReference type="AlphaFoldDB" id="A0AAW3WL11"/>
<dbReference type="InterPro" id="IPR047666">
    <property type="entry name" value="ANR_neg_reg"/>
</dbReference>
<comment type="caution">
    <text evidence="2">The sequence shown here is derived from an EMBL/GenBank/DDBJ whole genome shotgun (WGS) entry which is preliminary data.</text>
</comment>
<protein>
    <submittedName>
        <fullName evidence="2">ANR family transcriptional regulator</fullName>
    </submittedName>
</protein>
<accession>A0AAW3WL11</accession>
<reference evidence="2" key="1">
    <citation type="submission" date="2020-08" db="EMBL/GenBank/DDBJ databases">
        <title>Food and environmental bacterial isolates.</title>
        <authorList>
            <person name="Richter L."/>
            <person name="Du Plessis E.M."/>
            <person name="Duvenage S."/>
            <person name="Allam M."/>
            <person name="Korsten L."/>
        </authorList>
    </citation>
    <scope>NUCLEOTIDE SEQUENCE</scope>
    <source>
        <strain evidence="2">UPMP2127</strain>
    </source>
</reference>
<dbReference type="Proteomes" id="UP000659084">
    <property type="component" value="Unassembled WGS sequence"/>
</dbReference>
<dbReference type="RefSeq" id="WP_179252102.1">
    <property type="nucleotide sequence ID" value="NZ_JACBIV010000004.1"/>
</dbReference>
<dbReference type="NCBIfam" id="NF033650">
    <property type="entry name" value="ANR_neg_reg"/>
    <property type="match status" value="1"/>
</dbReference>
<feature type="compositionally biased region" description="Polar residues" evidence="1">
    <location>
        <begin position="93"/>
        <end position="104"/>
    </location>
</feature>
<evidence type="ECO:0000313" key="3">
    <source>
        <dbReference type="Proteomes" id="UP000659084"/>
    </source>
</evidence>